<evidence type="ECO:0000313" key="6">
    <source>
        <dbReference type="Proteomes" id="UP000176558"/>
    </source>
</evidence>
<dbReference type="GO" id="GO:0006310">
    <property type="term" value="P:DNA recombination"/>
    <property type="evidence" value="ECO:0007669"/>
    <property type="project" value="UniProtKB-KW"/>
</dbReference>
<dbReference type="PANTHER" id="PTHR33991:SF1">
    <property type="entry name" value="DNA REPAIR PROTEIN RECO"/>
    <property type="match status" value="1"/>
</dbReference>
<dbReference type="InterPro" id="IPR003717">
    <property type="entry name" value="RecO"/>
</dbReference>
<dbReference type="Pfam" id="PF11967">
    <property type="entry name" value="RecO_N"/>
    <property type="match status" value="1"/>
</dbReference>
<dbReference type="Gene3D" id="2.40.50.140">
    <property type="entry name" value="Nucleic acid-binding proteins"/>
    <property type="match status" value="1"/>
</dbReference>
<protein>
    <recommendedName>
        <fullName evidence="4">DNA replication/recombination mediator RecO N-terminal domain-containing protein</fullName>
    </recommendedName>
</protein>
<feature type="domain" description="DNA replication/recombination mediator RecO N-terminal" evidence="4">
    <location>
        <begin position="5"/>
        <end position="68"/>
    </location>
</feature>
<keyword evidence="3" id="KW-0234">DNA repair</keyword>
<accession>A0A1G2UR56</accession>
<keyword evidence="2" id="KW-0233">DNA recombination</keyword>
<dbReference type="PANTHER" id="PTHR33991">
    <property type="entry name" value="DNA REPAIR PROTEIN RECO"/>
    <property type="match status" value="1"/>
</dbReference>
<dbReference type="InterPro" id="IPR022572">
    <property type="entry name" value="DNA_rep/recomb_RecO_N"/>
</dbReference>
<keyword evidence="1" id="KW-0227">DNA damage</keyword>
<evidence type="ECO:0000256" key="1">
    <source>
        <dbReference type="ARBA" id="ARBA00022763"/>
    </source>
</evidence>
<comment type="caution">
    <text evidence="5">The sequence shown here is derived from an EMBL/GenBank/DDBJ whole genome shotgun (WGS) entry which is preliminary data.</text>
</comment>
<dbReference type="SUPFAM" id="SSF50249">
    <property type="entry name" value="Nucleic acid-binding proteins"/>
    <property type="match status" value="1"/>
</dbReference>
<proteinExistence type="predicted"/>
<dbReference type="InterPro" id="IPR012340">
    <property type="entry name" value="NA-bd_OB-fold"/>
</dbReference>
<sequence length="194" mass="22082">MSYHIYTTEGIILKRQVFGEADILLHILTKEFGLIMASARSARLQASKLKGSLQEYQHISVSCVKGKNGWRITNVGDLGSYFFNYPEAHRRILAQISDLLMKMISGELTHPEVFETVDSGFEFLQNLPEKNLADFEALLVLRILYELGYVAKSEEIHIFIKNISDWRQELVELAGEKKTVIVGLINKAIKESHL</sequence>
<evidence type="ECO:0000256" key="2">
    <source>
        <dbReference type="ARBA" id="ARBA00023172"/>
    </source>
</evidence>
<evidence type="ECO:0000256" key="3">
    <source>
        <dbReference type="ARBA" id="ARBA00023204"/>
    </source>
</evidence>
<evidence type="ECO:0000259" key="4">
    <source>
        <dbReference type="Pfam" id="PF11967"/>
    </source>
</evidence>
<dbReference type="Proteomes" id="UP000176558">
    <property type="component" value="Unassembled WGS sequence"/>
</dbReference>
<reference evidence="5 6" key="1">
    <citation type="journal article" date="2016" name="Nat. Commun.">
        <title>Thousands of microbial genomes shed light on interconnected biogeochemical processes in an aquifer system.</title>
        <authorList>
            <person name="Anantharaman K."/>
            <person name="Brown C.T."/>
            <person name="Hug L.A."/>
            <person name="Sharon I."/>
            <person name="Castelle C.J."/>
            <person name="Probst A.J."/>
            <person name="Thomas B.C."/>
            <person name="Singh A."/>
            <person name="Wilkins M.J."/>
            <person name="Karaoz U."/>
            <person name="Brodie E.L."/>
            <person name="Williams K.H."/>
            <person name="Hubbard S.S."/>
            <person name="Banfield J.F."/>
        </authorList>
    </citation>
    <scope>NUCLEOTIDE SEQUENCE [LARGE SCALE GENOMIC DNA]</scope>
</reference>
<dbReference type="AlphaFoldDB" id="A0A1G2UR56"/>
<dbReference type="GO" id="GO:0006302">
    <property type="term" value="P:double-strand break repair"/>
    <property type="evidence" value="ECO:0007669"/>
    <property type="project" value="TreeGrafter"/>
</dbReference>
<dbReference type="EMBL" id="MHWT01000026">
    <property type="protein sequence ID" value="OHB11877.1"/>
    <property type="molecule type" value="Genomic_DNA"/>
</dbReference>
<name>A0A1G2UR56_9BACT</name>
<gene>
    <name evidence="5" type="ORF">A3G99_00955</name>
</gene>
<evidence type="ECO:0000313" key="5">
    <source>
        <dbReference type="EMBL" id="OHB11877.1"/>
    </source>
</evidence>
<dbReference type="GO" id="GO:0043590">
    <property type="term" value="C:bacterial nucleoid"/>
    <property type="evidence" value="ECO:0007669"/>
    <property type="project" value="TreeGrafter"/>
</dbReference>
<organism evidence="5 6">
    <name type="scientific">Candidatus Zambryskibacteria bacterium RIFCSPLOWO2_12_FULL_39_23</name>
    <dbReference type="NCBI Taxonomy" id="1802776"/>
    <lineage>
        <taxon>Bacteria</taxon>
        <taxon>Candidatus Zambryskiibacteriota</taxon>
    </lineage>
</organism>